<accession>A0A1J1AD68</accession>
<sequence>MTDGEDTPAVRVRGIYATALTELLRESGAAQVVDPSPAIAARFDGGFPAAAPVATVDMTEDRLGVSISGAPTATETVADQLAAVAIDTFDWTDPAPASAIFEGEVTETAGRGLIVDLDGTEGYLPNRATNDDLDVGESVRVQVQEPAPPWRDSRPRLGTTLRSPGGLATLVRGVDALVADTPDGSADHELARTTELLPVSIPENWGVEWASGAAEAEMATLEAALQRAVEHAREIESALDGATGPIARPQATNWLRFGRETRFALDEYRSAVTETIPGHHRIKAGGEDAGTAVDFVESLGQAIETFPFGPVTDALGPAVEESVRIVHSKPDGQEFALGRGTVTDRSTEKERVTVERELTSAGTYDALGTAREPGDTATTRFAEGRWWYPTVYRGTDGTPKGTYVNIATPVEVFPDAVRYVDLYIDVIKKPDGTVEIVDAAELEAAVQNGHVPEAVAERATDVAERVKTVLSG</sequence>
<evidence type="ECO:0000313" key="8">
    <source>
        <dbReference type="EMBL" id="APE96106.1"/>
    </source>
</evidence>
<dbReference type="GO" id="GO:0035925">
    <property type="term" value="F:mRNA 3'-UTR AU-rich region binding"/>
    <property type="evidence" value="ECO:0007669"/>
    <property type="project" value="UniProtKB-UniRule"/>
</dbReference>
<dbReference type="InterPro" id="IPR007295">
    <property type="entry name" value="DUF402"/>
</dbReference>
<dbReference type="EC" id="3.1.26.-" evidence="6"/>
<keyword evidence="4 6" id="KW-0378">Hydrolase</keyword>
<evidence type="ECO:0000256" key="2">
    <source>
        <dbReference type="ARBA" id="ARBA00022722"/>
    </source>
</evidence>
<dbReference type="InterPro" id="IPR050212">
    <property type="entry name" value="Ntdp-like"/>
</dbReference>
<keyword evidence="2 6" id="KW-0540">Nuclease</keyword>
<dbReference type="GO" id="GO:0016891">
    <property type="term" value="F:RNA endonuclease activity producing 5'-phosphomonoesters, hydrolytic mechanism"/>
    <property type="evidence" value="ECO:0007669"/>
    <property type="project" value="UniProtKB-UniRule"/>
</dbReference>
<evidence type="ECO:0000259" key="7">
    <source>
        <dbReference type="PROSITE" id="PS50126"/>
    </source>
</evidence>
<reference evidence="9" key="1">
    <citation type="submission" date="2016-08" db="EMBL/GenBank/DDBJ databases">
        <title>Discovery of first anaerobic lithoheterotrophic haloarchae widely represented in hypersaline habitats.</title>
        <authorList>
            <person name="Sorokin D.Y."/>
            <person name="Kublanov I.V."/>
            <person name="Roman P."/>
            <person name="Sinninghe Damste J.S."/>
            <person name="Golyshin P.N."/>
            <person name="Rojo D."/>
            <person name="Ciordia S."/>
            <person name="Mena Md.C."/>
            <person name="Ferrer M."/>
            <person name="Smedile F."/>
            <person name="Messina E."/>
            <person name="La Cono V."/>
            <person name="Yakimov M.M."/>
        </authorList>
    </citation>
    <scope>NUCLEOTIDE SEQUENCE [LARGE SCALE GENOMIC DNA]</scope>
    <source>
        <strain evidence="9">HSR6</strain>
    </source>
</reference>
<comment type="function">
    <text evidence="6">Probable RNase involved in rRNA stability through maturation and/or degradation of precursor rRNAs. Binds to RNA in loop regions with AU-rich sequences.</text>
</comment>
<dbReference type="Pfam" id="PF04167">
    <property type="entry name" value="DUF402"/>
    <property type="match status" value="1"/>
</dbReference>
<dbReference type="PIRSF" id="PIRSF018644">
    <property type="entry name" value="RNA-binding_FAU-1"/>
    <property type="match status" value="1"/>
</dbReference>
<dbReference type="InterPro" id="IPR012340">
    <property type="entry name" value="NA-bd_OB-fold"/>
</dbReference>
<dbReference type="EMBL" id="CP016804">
    <property type="protein sequence ID" value="APE96106.1"/>
    <property type="molecule type" value="Genomic_DNA"/>
</dbReference>
<dbReference type="SUPFAM" id="SSF50249">
    <property type="entry name" value="Nucleic acid-binding proteins"/>
    <property type="match status" value="1"/>
</dbReference>
<dbReference type="GO" id="GO:0006364">
    <property type="term" value="P:rRNA processing"/>
    <property type="evidence" value="ECO:0007669"/>
    <property type="project" value="UniProtKB-UniRule"/>
</dbReference>
<name>A0A1J1AD68_9EURY</name>
<keyword evidence="9" id="KW-1185">Reference proteome</keyword>
<dbReference type="Proteomes" id="UP000186165">
    <property type="component" value="Chromosome"/>
</dbReference>
<dbReference type="HAMAP" id="MF_01910">
    <property type="entry name" value="RNA_binding_AU_1"/>
    <property type="match status" value="1"/>
</dbReference>
<dbReference type="PANTHER" id="PTHR39159:SF1">
    <property type="entry name" value="UPF0374 PROTEIN YGAC"/>
    <property type="match status" value="1"/>
</dbReference>
<dbReference type="AlphaFoldDB" id="A0A1J1AD68"/>
<dbReference type="PANTHER" id="PTHR39159">
    <property type="match status" value="1"/>
</dbReference>
<evidence type="ECO:0000256" key="5">
    <source>
        <dbReference type="ARBA" id="ARBA00022884"/>
    </source>
</evidence>
<dbReference type="OrthoDB" id="84798at2157"/>
<dbReference type="InterPro" id="IPR003029">
    <property type="entry name" value="S1_domain"/>
</dbReference>
<proteinExistence type="inferred from homology"/>
<dbReference type="SUPFAM" id="SSF159234">
    <property type="entry name" value="FomD-like"/>
    <property type="match status" value="1"/>
</dbReference>
<dbReference type="InterPro" id="IPR035930">
    <property type="entry name" value="FomD-like_sf"/>
</dbReference>
<feature type="domain" description="S1 motif" evidence="7">
    <location>
        <begin position="98"/>
        <end position="162"/>
    </location>
</feature>
<evidence type="ECO:0000313" key="9">
    <source>
        <dbReference type="Proteomes" id="UP000186165"/>
    </source>
</evidence>
<dbReference type="Gene3D" id="2.40.380.10">
    <property type="entry name" value="FomD-like"/>
    <property type="match status" value="1"/>
</dbReference>
<evidence type="ECO:0000256" key="6">
    <source>
        <dbReference type="HAMAP-Rule" id="MF_01910"/>
    </source>
</evidence>
<dbReference type="InterPro" id="IPR016730">
    <property type="entry name" value="RNA-bd_FAU-1"/>
</dbReference>
<evidence type="ECO:0000256" key="4">
    <source>
        <dbReference type="ARBA" id="ARBA00022801"/>
    </source>
</evidence>
<dbReference type="KEGG" id="hhsr:HSR6_1667"/>
<keyword evidence="1 6" id="KW-0698">rRNA processing</keyword>
<evidence type="ECO:0000256" key="3">
    <source>
        <dbReference type="ARBA" id="ARBA00022759"/>
    </source>
</evidence>
<dbReference type="RefSeq" id="WP_071933327.1">
    <property type="nucleotide sequence ID" value="NZ_CP016804.1"/>
</dbReference>
<evidence type="ECO:0000256" key="1">
    <source>
        <dbReference type="ARBA" id="ARBA00022552"/>
    </source>
</evidence>
<keyword evidence="3 6" id="KW-0255">Endonuclease</keyword>
<keyword evidence="5 6" id="KW-0694">RNA-binding</keyword>
<gene>
    <name evidence="6" type="primary">fau-1</name>
    <name evidence="8" type="ORF">HSR6_1667</name>
</gene>
<dbReference type="GeneID" id="30418195"/>
<organism evidence="8 9">
    <name type="scientific">Halodesulfurarchaeum formicicum</name>
    <dbReference type="NCBI Taxonomy" id="1873524"/>
    <lineage>
        <taxon>Archaea</taxon>
        <taxon>Methanobacteriati</taxon>
        <taxon>Methanobacteriota</taxon>
        <taxon>Stenosarchaea group</taxon>
        <taxon>Halobacteria</taxon>
        <taxon>Halobacteriales</taxon>
        <taxon>Halobacteriaceae</taxon>
        <taxon>Halodesulfurarchaeum</taxon>
    </lineage>
</organism>
<comment type="similarity">
    <text evidence="6">Belongs to the FAU-1 family.</text>
</comment>
<protein>
    <recommendedName>
        <fullName evidence="6">Probable ribonuclease FAU-1</fullName>
        <ecNumber evidence="6">3.1.26.-</ecNumber>
    </recommendedName>
    <alternativeName>
        <fullName evidence="6">RNA-binding protein FAU-1</fullName>
    </alternativeName>
</protein>
<dbReference type="PROSITE" id="PS50126">
    <property type="entry name" value="S1"/>
    <property type="match status" value="1"/>
</dbReference>